<evidence type="ECO:0000313" key="3">
    <source>
        <dbReference type="Proteomes" id="UP000219111"/>
    </source>
</evidence>
<dbReference type="InterPro" id="IPR002645">
    <property type="entry name" value="STAS_dom"/>
</dbReference>
<dbReference type="AlphaFoldDB" id="A0A285SZG2"/>
<keyword evidence="3" id="KW-1185">Reference proteome</keyword>
<organism evidence="2 3">
    <name type="scientific">Rhodobacter maris</name>
    <dbReference type="NCBI Taxonomy" id="446682"/>
    <lineage>
        <taxon>Bacteria</taxon>
        <taxon>Pseudomonadati</taxon>
        <taxon>Pseudomonadota</taxon>
        <taxon>Alphaproteobacteria</taxon>
        <taxon>Rhodobacterales</taxon>
        <taxon>Rhodobacter group</taxon>
        <taxon>Rhodobacter</taxon>
    </lineage>
</organism>
<dbReference type="SUPFAM" id="SSF52091">
    <property type="entry name" value="SpoIIaa-like"/>
    <property type="match status" value="1"/>
</dbReference>
<dbReference type="Gene3D" id="3.30.750.24">
    <property type="entry name" value="STAS domain"/>
    <property type="match status" value="1"/>
</dbReference>
<sequence>MQSIALAPRLDLSQASPLATALRQAGGTDLVLDASAVTHLGGLALQVLASAAQGARTAGTSFTITPRSEAFDEALETFGLVPADLQTGEAE</sequence>
<dbReference type="RefSeq" id="WP_097070572.1">
    <property type="nucleotide sequence ID" value="NZ_OBMT01000009.1"/>
</dbReference>
<evidence type="ECO:0000259" key="1">
    <source>
        <dbReference type="PROSITE" id="PS50801"/>
    </source>
</evidence>
<protein>
    <submittedName>
        <fullName evidence="2">Chemotaxis protein CheX</fullName>
    </submittedName>
</protein>
<dbReference type="InterPro" id="IPR036513">
    <property type="entry name" value="STAS_dom_sf"/>
</dbReference>
<name>A0A285SZG2_9RHOB</name>
<proteinExistence type="predicted"/>
<dbReference type="Pfam" id="PF13466">
    <property type="entry name" value="STAS_2"/>
    <property type="match status" value="1"/>
</dbReference>
<evidence type="ECO:0000313" key="2">
    <source>
        <dbReference type="EMBL" id="SOC12120.1"/>
    </source>
</evidence>
<dbReference type="EMBL" id="OBMT01000009">
    <property type="protein sequence ID" value="SOC12120.1"/>
    <property type="molecule type" value="Genomic_DNA"/>
</dbReference>
<gene>
    <name evidence="2" type="ORF">SAMN05877831_109125</name>
</gene>
<reference evidence="3" key="1">
    <citation type="submission" date="2017-08" db="EMBL/GenBank/DDBJ databases">
        <authorList>
            <person name="Varghese N."/>
            <person name="Submissions S."/>
        </authorList>
    </citation>
    <scope>NUCLEOTIDE SEQUENCE [LARGE SCALE GENOMIC DNA]</scope>
    <source>
        <strain evidence="3">JA276</strain>
    </source>
</reference>
<accession>A0A285SZG2</accession>
<feature type="domain" description="STAS" evidence="1">
    <location>
        <begin position="1"/>
        <end position="91"/>
    </location>
</feature>
<dbReference type="PROSITE" id="PS50801">
    <property type="entry name" value="STAS"/>
    <property type="match status" value="1"/>
</dbReference>
<dbReference type="OrthoDB" id="7871544at2"/>
<dbReference type="InterPro" id="IPR058548">
    <property type="entry name" value="MlaB-like_STAS"/>
</dbReference>
<dbReference type="Proteomes" id="UP000219111">
    <property type="component" value="Unassembled WGS sequence"/>
</dbReference>